<dbReference type="HOGENOM" id="CLU_2865403_0_0_0"/>
<reference evidence="2 3" key="2">
    <citation type="journal article" date="2011" name="Mol. Biol. Evol.">
        <title>Unity in variety--the pan-genome of the Chlamydiae.</title>
        <authorList>
            <person name="Collingro A."/>
            <person name="Tischler P."/>
            <person name="Weinmaier T."/>
            <person name="Penz T."/>
            <person name="Heinz E."/>
            <person name="Brunham R.C."/>
            <person name="Read T.D."/>
            <person name="Bavoil P.M."/>
            <person name="Sachse K."/>
            <person name="Kahane S."/>
            <person name="Friedman M.G."/>
            <person name="Rattei T."/>
            <person name="Myers G.S."/>
            <person name="Horn M."/>
        </authorList>
    </citation>
    <scope>NUCLEOTIDE SEQUENCE [LARGE SCALE GENOMIC DNA]</scope>
    <source>
        <strain evidence="3">ATCC VR-1471 / Z</strain>
        <plasmid evidence="2 3">pSn</plasmid>
    </source>
</reference>
<protein>
    <recommendedName>
        <fullName evidence="1">HTH cro/C1-type domain-containing protein</fullName>
    </recommendedName>
</protein>
<organism evidence="2 3">
    <name type="scientific">Simkania negevensis (strain ATCC VR-1471 / DSM 27360 / Z)</name>
    <dbReference type="NCBI Taxonomy" id="331113"/>
    <lineage>
        <taxon>Bacteria</taxon>
        <taxon>Pseudomonadati</taxon>
        <taxon>Chlamydiota</taxon>
        <taxon>Chlamydiia</taxon>
        <taxon>Parachlamydiales</taxon>
        <taxon>Simkaniaceae</taxon>
        <taxon>Simkania</taxon>
    </lineage>
</organism>
<dbReference type="GO" id="GO:0003677">
    <property type="term" value="F:DNA binding"/>
    <property type="evidence" value="ECO:0007669"/>
    <property type="project" value="InterPro"/>
</dbReference>
<dbReference type="KEGG" id="sng:SNE_B23920"/>
<dbReference type="SUPFAM" id="SSF47413">
    <property type="entry name" value="lambda repressor-like DNA-binding domains"/>
    <property type="match status" value="1"/>
</dbReference>
<geneLocation type="plasmid" evidence="2 3">
    <name>pSn</name>
</geneLocation>
<dbReference type="CDD" id="cd00093">
    <property type="entry name" value="HTH_XRE"/>
    <property type="match status" value="1"/>
</dbReference>
<evidence type="ECO:0000259" key="1">
    <source>
        <dbReference type="PROSITE" id="PS50943"/>
    </source>
</evidence>
<dbReference type="InterPro" id="IPR010982">
    <property type="entry name" value="Lambda_DNA-bd_dom_sf"/>
</dbReference>
<dbReference type="OrthoDB" id="9793111at2"/>
<accession>F8L2Q5</accession>
<dbReference type="RefSeq" id="WP_013934985.1">
    <property type="nucleotide sequence ID" value="NC_015710.1"/>
</dbReference>
<keyword evidence="3" id="KW-1185">Reference proteome</keyword>
<dbReference type="InterPro" id="IPR001387">
    <property type="entry name" value="Cro/C1-type_HTH"/>
</dbReference>
<dbReference type="SMART" id="SM00530">
    <property type="entry name" value="HTH_XRE"/>
    <property type="match status" value="1"/>
</dbReference>
<proteinExistence type="predicted"/>
<feature type="domain" description="HTH cro/C1-type" evidence="1">
    <location>
        <begin position="3"/>
        <end position="59"/>
    </location>
</feature>
<name>F8L2Q5_SIMNZ</name>
<dbReference type="PROSITE" id="PS50943">
    <property type="entry name" value="HTH_CROC1"/>
    <property type="match status" value="1"/>
</dbReference>
<evidence type="ECO:0000313" key="3">
    <source>
        <dbReference type="Proteomes" id="UP000000496"/>
    </source>
</evidence>
<reference key="1">
    <citation type="journal article" date="2011" name="Mol. Biol. Evol.">
        <title>Unity in variety -- the pan-genome of the Chlamydiae.</title>
        <authorList>
            <person name="Collingro A."/>
            <person name="Tischler P."/>
            <person name="Weinmaier T."/>
            <person name="Penz T."/>
            <person name="Heinz E."/>
            <person name="Brunham R.C."/>
            <person name="Read T.D."/>
            <person name="Bavoil P.M."/>
            <person name="Sachse K."/>
            <person name="Kahane S."/>
            <person name="Friedman M.G."/>
            <person name="Rattei T."/>
            <person name="Myers G.S.A."/>
            <person name="Horn M."/>
        </authorList>
    </citation>
    <scope>NUCLEOTIDE SEQUENCE</scope>
    <source>
        <strain>Z</strain>
    </source>
</reference>
<dbReference type="Gene3D" id="1.10.260.40">
    <property type="entry name" value="lambda repressor-like DNA-binding domains"/>
    <property type="match status" value="1"/>
</dbReference>
<sequence length="64" mass="7371">MELKEYLESNGIKHKYFAEKVGISPQSLSDLVNKKTAPRQKTAQKIVELTKGEVTFEDLFKEKE</sequence>
<dbReference type="AlphaFoldDB" id="F8L2Q5"/>
<dbReference type="Pfam" id="PF01381">
    <property type="entry name" value="HTH_3"/>
    <property type="match status" value="1"/>
</dbReference>
<gene>
    <name evidence="2" type="ordered locus">SNE_B23920</name>
</gene>
<evidence type="ECO:0000313" key="2">
    <source>
        <dbReference type="EMBL" id="CCB87751.1"/>
    </source>
</evidence>
<keyword evidence="2" id="KW-0614">Plasmid</keyword>
<dbReference type="Proteomes" id="UP000000496">
    <property type="component" value="Plasmid pSn"/>
</dbReference>
<dbReference type="EMBL" id="FR872581">
    <property type="protein sequence ID" value="CCB87751.1"/>
    <property type="molecule type" value="Genomic_DNA"/>
</dbReference>